<accession>A0ABP8HPC8</accession>
<sequence>MKFLFILLLASLTTLVSSARTVTDDVTPAVLESFKSTFGAAKEVGWSTSSQYIKAQFTLDGQHINAFYNPAGELIALTRNITVSQLPVMLQAALKKEAAGAWISDLCEYSTDEGTAYYVTLENADMKITLRSSSNSSWTSFQKIRKI</sequence>
<reference evidence="3" key="1">
    <citation type="journal article" date="2019" name="Int. J. Syst. Evol. Microbiol.">
        <title>The Global Catalogue of Microorganisms (GCM) 10K type strain sequencing project: providing services to taxonomists for standard genome sequencing and annotation.</title>
        <authorList>
            <consortium name="The Broad Institute Genomics Platform"/>
            <consortium name="The Broad Institute Genome Sequencing Center for Infectious Disease"/>
            <person name="Wu L."/>
            <person name="Ma J."/>
        </authorList>
    </citation>
    <scope>NUCLEOTIDE SEQUENCE [LARGE SCALE GENOMIC DNA]</scope>
    <source>
        <strain evidence="3">JCM 17919</strain>
    </source>
</reference>
<evidence type="ECO:0000313" key="2">
    <source>
        <dbReference type="EMBL" id="GAA4342214.1"/>
    </source>
</evidence>
<organism evidence="2 3">
    <name type="scientific">Flaviaesturariibacter amylovorans</name>
    <dbReference type="NCBI Taxonomy" id="1084520"/>
    <lineage>
        <taxon>Bacteria</taxon>
        <taxon>Pseudomonadati</taxon>
        <taxon>Bacteroidota</taxon>
        <taxon>Chitinophagia</taxon>
        <taxon>Chitinophagales</taxon>
        <taxon>Chitinophagaceae</taxon>
        <taxon>Flaviaestuariibacter</taxon>
    </lineage>
</organism>
<keyword evidence="3" id="KW-1185">Reference proteome</keyword>
<gene>
    <name evidence="2" type="ORF">GCM10023184_41380</name>
</gene>
<feature type="chain" id="PRO_5046379652" description="Beta-lactamase-inhibitor-like PepSY-like domain-containing protein" evidence="1">
    <location>
        <begin position="20"/>
        <end position="147"/>
    </location>
</feature>
<protein>
    <recommendedName>
        <fullName evidence="4">Beta-lactamase-inhibitor-like PepSY-like domain-containing protein</fullName>
    </recommendedName>
</protein>
<evidence type="ECO:0008006" key="4">
    <source>
        <dbReference type="Google" id="ProtNLM"/>
    </source>
</evidence>
<dbReference type="EMBL" id="BAABGY010000016">
    <property type="protein sequence ID" value="GAA4342214.1"/>
    <property type="molecule type" value="Genomic_DNA"/>
</dbReference>
<keyword evidence="1" id="KW-0732">Signal</keyword>
<comment type="caution">
    <text evidence="2">The sequence shown here is derived from an EMBL/GenBank/DDBJ whole genome shotgun (WGS) entry which is preliminary data.</text>
</comment>
<feature type="signal peptide" evidence="1">
    <location>
        <begin position="1"/>
        <end position="19"/>
    </location>
</feature>
<name>A0ABP8HPC8_9BACT</name>
<proteinExistence type="predicted"/>
<evidence type="ECO:0000256" key="1">
    <source>
        <dbReference type="SAM" id="SignalP"/>
    </source>
</evidence>
<dbReference type="SUPFAM" id="SSF160574">
    <property type="entry name" value="BT0923-like"/>
    <property type="match status" value="1"/>
</dbReference>
<evidence type="ECO:0000313" key="3">
    <source>
        <dbReference type="Proteomes" id="UP001501725"/>
    </source>
</evidence>
<dbReference type="RefSeq" id="WP_345257842.1">
    <property type="nucleotide sequence ID" value="NZ_BAABGY010000016.1"/>
</dbReference>
<dbReference type="Proteomes" id="UP001501725">
    <property type="component" value="Unassembled WGS sequence"/>
</dbReference>
<dbReference type="Gene3D" id="3.10.450.360">
    <property type="match status" value="1"/>
</dbReference>